<dbReference type="HOGENOM" id="CLU_524952_0_0_1"/>
<evidence type="ECO:0000313" key="4">
    <source>
        <dbReference type="EMBL" id="CCO29872.1"/>
    </source>
</evidence>
<dbReference type="Proteomes" id="UP000012065">
    <property type="component" value="Unassembled WGS sequence"/>
</dbReference>
<feature type="coiled-coil region" evidence="1">
    <location>
        <begin position="330"/>
        <end position="402"/>
    </location>
</feature>
<sequence>MARVDLGPADAPIEEPPVEDFPLLGRPGAAPKHDPGRSRFASAVKKGAPAPARTTSATNTKAAAAPRSSPRIRLRPPSLLPTLPTGEALNNMYMSYRQRAIQLGAARNACLSRAADAWRRGDGAAAKRFSKDAHELNRKMVEESSEAARKIVRERVRTAVDAVRQRDTTWSDDSRDRAERGKMCGGELGVVLGVASVAALGESGKGLRAEERMECLLDLHGLHAAEGVEALQDFLLELEKEQYFGLAYVIVGEEKHTGTQDAARGASKARLGTAVREWLSEWAYPWMASDMGSESFIVRSESMAVPIDQEPTLSRPESPSTEKQGLLEALEQAHSALSKTRAENDDLREQLATAEAKAQDQADQIAMLRGKVEEARRGVMRLQTENRRASQLQAAANSQELRTSKRASFILPPTPASPGGLSPGKHIHRRISSMSEPSLNDQLRLSGSPSSFVTSFPEHISGRVTPPGPSAEEFAKLRAELTACQQALQESTDAREASETAVRALREFIAENAITALAE</sequence>
<accession>M5C1X9</accession>
<dbReference type="EMBL" id="CAOJ01005568">
    <property type="protein sequence ID" value="CCO29872.1"/>
    <property type="molecule type" value="Genomic_DNA"/>
</dbReference>
<evidence type="ECO:0000256" key="1">
    <source>
        <dbReference type="SAM" id="Coils"/>
    </source>
</evidence>
<proteinExistence type="predicted"/>
<comment type="caution">
    <text evidence="4">The sequence shown here is derived from an EMBL/GenBank/DDBJ whole genome shotgun (WGS) entry which is preliminary data.</text>
</comment>
<evidence type="ECO:0000256" key="2">
    <source>
        <dbReference type="SAM" id="MobiDB-lite"/>
    </source>
</evidence>
<reference evidence="4 5" key="1">
    <citation type="journal article" date="2013" name="J. Biotechnol.">
        <title>Establishment and interpretation of the genome sequence of the phytopathogenic fungus Rhizoctonia solani AG1-IB isolate 7/3/14.</title>
        <authorList>
            <person name="Wibberg D.W."/>
            <person name="Jelonek L.J."/>
            <person name="Rupp O.R."/>
            <person name="Hennig M.H."/>
            <person name="Eikmeyer F.E."/>
            <person name="Goesmann A.G."/>
            <person name="Hartmann A.H."/>
            <person name="Borriss R.B."/>
            <person name="Grosch R.G."/>
            <person name="Puehler A.P."/>
            <person name="Schlueter A.S."/>
        </authorList>
    </citation>
    <scope>NUCLEOTIDE SEQUENCE [LARGE SCALE GENOMIC DNA]</scope>
    <source>
        <strain evidence="5">AG1-IB / isolate 7/3/14</strain>
    </source>
</reference>
<name>M5C1X9_THACB</name>
<dbReference type="InterPro" id="IPR053242">
    <property type="entry name" value="PAM2-like_domain"/>
</dbReference>
<gene>
    <name evidence="4" type="ORF">BN14_03893</name>
</gene>
<dbReference type="InterPro" id="IPR036063">
    <property type="entry name" value="Smr_dom_sf"/>
</dbReference>
<dbReference type="Pfam" id="PF08590">
    <property type="entry name" value="DUF1771"/>
    <property type="match status" value="1"/>
</dbReference>
<dbReference type="AlphaFoldDB" id="M5C1X9"/>
<dbReference type="PROSITE" id="PS50828">
    <property type="entry name" value="SMR"/>
    <property type="match status" value="1"/>
</dbReference>
<evidence type="ECO:0000259" key="3">
    <source>
        <dbReference type="PROSITE" id="PS50828"/>
    </source>
</evidence>
<feature type="region of interest" description="Disordered" evidence="2">
    <location>
        <begin position="1"/>
        <end position="80"/>
    </location>
</feature>
<dbReference type="SUPFAM" id="SSF160443">
    <property type="entry name" value="SMR domain-like"/>
    <property type="match status" value="1"/>
</dbReference>
<dbReference type="PANTHER" id="PTHR46651">
    <property type="entry name" value="POLYADENYLATE-BINDING PROTEIN-INTERACTING PROTEIN 7"/>
    <property type="match status" value="1"/>
</dbReference>
<dbReference type="InterPro" id="IPR002625">
    <property type="entry name" value="Smr_dom"/>
</dbReference>
<keyword evidence="1" id="KW-0175">Coiled coil</keyword>
<dbReference type="PANTHER" id="PTHR46651:SF1">
    <property type="entry name" value="SMALL MUTS RELATED FAMILY PROTEIN"/>
    <property type="match status" value="1"/>
</dbReference>
<protein>
    <recommendedName>
        <fullName evidence="3">Smr domain-containing protein</fullName>
    </recommendedName>
</protein>
<dbReference type="Gene3D" id="3.30.1370.110">
    <property type="match status" value="1"/>
</dbReference>
<organism evidence="4 5">
    <name type="scientific">Thanatephorus cucumeris (strain AG1-IB / isolate 7/3/14)</name>
    <name type="common">Lettuce bottom rot fungus</name>
    <name type="synonym">Rhizoctonia solani</name>
    <dbReference type="NCBI Taxonomy" id="1108050"/>
    <lineage>
        <taxon>Eukaryota</taxon>
        <taxon>Fungi</taxon>
        <taxon>Dikarya</taxon>
        <taxon>Basidiomycota</taxon>
        <taxon>Agaricomycotina</taxon>
        <taxon>Agaricomycetes</taxon>
        <taxon>Cantharellales</taxon>
        <taxon>Ceratobasidiaceae</taxon>
        <taxon>Rhizoctonia</taxon>
        <taxon>Rhizoctonia solani AG-1</taxon>
    </lineage>
</organism>
<dbReference type="InterPro" id="IPR013899">
    <property type="entry name" value="DUF1771"/>
</dbReference>
<feature type="compositionally biased region" description="Low complexity" evidence="2">
    <location>
        <begin position="52"/>
        <end position="80"/>
    </location>
</feature>
<dbReference type="SMART" id="SM01162">
    <property type="entry name" value="DUF1771"/>
    <property type="match status" value="1"/>
</dbReference>
<feature type="domain" description="Smr" evidence="3">
    <location>
        <begin position="217"/>
        <end position="301"/>
    </location>
</feature>
<evidence type="ECO:0000313" key="5">
    <source>
        <dbReference type="Proteomes" id="UP000012065"/>
    </source>
</evidence>